<proteinExistence type="predicted"/>
<feature type="domain" description="ER-bound oxygenase mpaB/mpaB'/Rubber oxygenase catalytic" evidence="1">
    <location>
        <begin position="89"/>
        <end position="267"/>
    </location>
</feature>
<dbReference type="KEGG" id="uam:UABAM_02316"/>
<dbReference type="PANTHER" id="PTHR37539">
    <property type="entry name" value="SECRETED PROTEIN-RELATED"/>
    <property type="match status" value="1"/>
</dbReference>
<keyword evidence="3" id="KW-1185">Reference proteome</keyword>
<dbReference type="PANTHER" id="PTHR37539:SF1">
    <property type="entry name" value="ER-BOUND OXYGENASE MPAB_MPAB'_RUBBER OXYGENASE CATALYTIC DOMAIN-CONTAINING PROTEIN"/>
    <property type="match status" value="1"/>
</dbReference>
<evidence type="ECO:0000259" key="1">
    <source>
        <dbReference type="Pfam" id="PF09995"/>
    </source>
</evidence>
<name>A0A5S9ILY0_UABAM</name>
<accession>A0A5S9ILY0</accession>
<dbReference type="Proteomes" id="UP000326354">
    <property type="component" value="Chromosome"/>
</dbReference>
<dbReference type="EMBL" id="AP019860">
    <property type="protein sequence ID" value="BBM83961.1"/>
    <property type="molecule type" value="Genomic_DNA"/>
</dbReference>
<sequence length="389" mass="44510">MSRWTNEFLDHLRSQGDSLADESVAKMLQDGEIKHVTEIFKELDQNNDIPPKDIYPQLEAFFEVTNQLPENVDHERIKRGEAVFIDYAFAGALALLTKSLPEGYQAPNLANILHLSGNLERHPYHRLLAVLQMLVNVNSSSGFEPGGKAIIDAQKLRLLHAGIRHICPQYLPDYREKYGEFINHEDMLGTIIAFSYLLLMGLRKMGYKIGKEKEEDYFYTWRVFAVMMGIHPPDKPHSFEYVPDSVEDAAQFYAMYQERHYVDAEQNPHGVSLAAANLAMLEDLVPWYLNIFGVKSLPRIYMEKLMGQKACKNLALPLFAGGKIIENVLVRLPSVLHIVFSPLRFTRHILFGNQHSLGMMLFQRMINVEFGHSVTFTVPEDLKAWIDMG</sequence>
<dbReference type="Pfam" id="PF09995">
    <property type="entry name" value="MPAB_Lcp_cat"/>
    <property type="match status" value="1"/>
</dbReference>
<reference evidence="2 3" key="1">
    <citation type="submission" date="2019-08" db="EMBL/GenBank/DDBJ databases">
        <title>Complete genome sequence of Candidatus Uab amorphum.</title>
        <authorList>
            <person name="Shiratori T."/>
            <person name="Suzuki S."/>
            <person name="Kakizawa Y."/>
            <person name="Ishida K."/>
        </authorList>
    </citation>
    <scope>NUCLEOTIDE SEQUENCE [LARGE SCALE GENOMIC DNA]</scope>
    <source>
        <strain evidence="2 3">SRT547</strain>
    </source>
</reference>
<dbReference type="InterPro" id="IPR018713">
    <property type="entry name" value="MPAB/Lcp_cat_dom"/>
</dbReference>
<dbReference type="InterPro" id="IPR037473">
    <property type="entry name" value="Lcp-like"/>
</dbReference>
<protein>
    <recommendedName>
        <fullName evidence="1">ER-bound oxygenase mpaB/mpaB'/Rubber oxygenase catalytic domain-containing protein</fullName>
    </recommendedName>
</protein>
<dbReference type="GO" id="GO:0016491">
    <property type="term" value="F:oxidoreductase activity"/>
    <property type="evidence" value="ECO:0007669"/>
    <property type="project" value="InterPro"/>
</dbReference>
<gene>
    <name evidence="2" type="ORF">UABAM_02316</name>
</gene>
<evidence type="ECO:0000313" key="2">
    <source>
        <dbReference type="EMBL" id="BBM83961.1"/>
    </source>
</evidence>
<organism evidence="2 3">
    <name type="scientific">Uabimicrobium amorphum</name>
    <dbReference type="NCBI Taxonomy" id="2596890"/>
    <lineage>
        <taxon>Bacteria</taxon>
        <taxon>Pseudomonadati</taxon>
        <taxon>Planctomycetota</taxon>
        <taxon>Candidatus Uabimicrobiia</taxon>
        <taxon>Candidatus Uabimicrobiales</taxon>
        <taxon>Candidatus Uabimicrobiaceae</taxon>
        <taxon>Candidatus Uabimicrobium</taxon>
    </lineage>
</organism>
<dbReference type="RefSeq" id="WP_173013256.1">
    <property type="nucleotide sequence ID" value="NZ_AP019860.1"/>
</dbReference>
<dbReference type="AlphaFoldDB" id="A0A5S9ILY0"/>
<evidence type="ECO:0000313" key="3">
    <source>
        <dbReference type="Proteomes" id="UP000326354"/>
    </source>
</evidence>